<dbReference type="PANTHER" id="PTHR33755">
    <property type="entry name" value="TOXIN PARE1-RELATED"/>
    <property type="match status" value="1"/>
</dbReference>
<dbReference type="EMBL" id="JAMLDX010000002">
    <property type="protein sequence ID" value="MCP3729396.1"/>
    <property type="molecule type" value="Genomic_DNA"/>
</dbReference>
<dbReference type="PANTHER" id="PTHR33755:SF9">
    <property type="entry name" value="TOXIN PARE1"/>
    <property type="match status" value="1"/>
</dbReference>
<dbReference type="InterPro" id="IPR007712">
    <property type="entry name" value="RelE/ParE_toxin"/>
</dbReference>
<dbReference type="InterPro" id="IPR028344">
    <property type="entry name" value="ParE1/4"/>
</dbReference>
<protein>
    <recommendedName>
        <fullName evidence="3">Toxin</fullName>
    </recommendedName>
</protein>
<accession>A0A9X2HIA2</accession>
<dbReference type="SUPFAM" id="SSF143011">
    <property type="entry name" value="RelE-like"/>
    <property type="match status" value="1"/>
</dbReference>
<evidence type="ECO:0000256" key="1">
    <source>
        <dbReference type="ARBA" id="ARBA00006226"/>
    </source>
</evidence>
<gene>
    <name evidence="4" type="ORF">M9978_03050</name>
</gene>
<evidence type="ECO:0000313" key="5">
    <source>
        <dbReference type="Proteomes" id="UP001139451"/>
    </source>
</evidence>
<dbReference type="Pfam" id="PF05016">
    <property type="entry name" value="ParE_toxin"/>
    <property type="match status" value="1"/>
</dbReference>
<comment type="caution">
    <text evidence="4">The sequence shown here is derived from an EMBL/GenBank/DDBJ whole genome shotgun (WGS) entry which is preliminary data.</text>
</comment>
<evidence type="ECO:0000256" key="2">
    <source>
        <dbReference type="ARBA" id="ARBA00022649"/>
    </source>
</evidence>
<dbReference type="Proteomes" id="UP001139451">
    <property type="component" value="Unassembled WGS sequence"/>
</dbReference>
<evidence type="ECO:0000313" key="4">
    <source>
        <dbReference type="EMBL" id="MCP3729396.1"/>
    </source>
</evidence>
<evidence type="ECO:0000256" key="3">
    <source>
        <dbReference type="PIRNR" id="PIRNR029218"/>
    </source>
</evidence>
<keyword evidence="5" id="KW-1185">Reference proteome</keyword>
<reference evidence="4" key="1">
    <citation type="submission" date="2022-05" db="EMBL/GenBank/DDBJ databases">
        <title>Sphingomonas sp. strain MG17 Genome sequencing and assembly.</title>
        <authorList>
            <person name="Kim I."/>
        </authorList>
    </citation>
    <scope>NUCLEOTIDE SEQUENCE</scope>
    <source>
        <strain evidence="4">MG17</strain>
    </source>
</reference>
<dbReference type="PIRSF" id="PIRSF029218">
    <property type="entry name" value="ParE"/>
    <property type="match status" value="1"/>
</dbReference>
<dbReference type="InterPro" id="IPR035093">
    <property type="entry name" value="RelE/ParE_toxin_dom_sf"/>
</dbReference>
<dbReference type="RefSeq" id="WP_254291387.1">
    <property type="nucleotide sequence ID" value="NZ_JAMLDX010000002.1"/>
</dbReference>
<organism evidence="4 5">
    <name type="scientific">Sphingomonas tagetis</name>
    <dbReference type="NCBI Taxonomy" id="2949092"/>
    <lineage>
        <taxon>Bacteria</taxon>
        <taxon>Pseudomonadati</taxon>
        <taxon>Pseudomonadota</taxon>
        <taxon>Alphaproteobacteria</taxon>
        <taxon>Sphingomonadales</taxon>
        <taxon>Sphingomonadaceae</taxon>
        <taxon>Sphingomonas</taxon>
    </lineage>
</organism>
<sequence>MLNLEIRPKARADLRDIVAYSAIQWGRAAAKRYVDAIADKFEQIRSTAFAGSDQSQLSAGLHRWRSGSHHIYYRVTDEAILIVRVLHERMDVTRVQMTLQSPVSGYRPEA</sequence>
<keyword evidence="2" id="KW-1277">Toxin-antitoxin system</keyword>
<name>A0A9X2HIA2_9SPHN</name>
<dbReference type="AlphaFoldDB" id="A0A9X2HIA2"/>
<proteinExistence type="inferred from homology"/>
<comment type="similarity">
    <text evidence="1 3">Belongs to the RelE toxin family.</text>
</comment>
<dbReference type="InterPro" id="IPR051803">
    <property type="entry name" value="TA_system_RelE-like_toxin"/>
</dbReference>
<dbReference type="Gene3D" id="3.30.2310.20">
    <property type="entry name" value="RelE-like"/>
    <property type="match status" value="1"/>
</dbReference>